<protein>
    <submittedName>
        <fullName evidence="3">Transposase</fullName>
    </submittedName>
</protein>
<sequence length="302" mass="34119">MWRNLGEAVERTLAKHRAVLRDLPPLTPPAEVAEPGNRPQPTGTDMPLSARTGRLAERTRQRHAAIHHLLAQGRDLHAIAAELGLTRNPVRRFARADSPEELLVKDGTGRRPRALDSFEPYLRQRWNDGCTNAEQLYQELRERGYRGAPTTVRQYLQSWRSATVQLPPPPPPSTVRQATGWLLRNPATLTSDEQQHLDALTTACPPLARLYDHVRTFADMMVNRHGHHLERWIAAADTDDLPELRSFITGLRRDLDAAKAGLTLPYSSGPVEGHVNRVKMLKRQMYGRANPDLLRKRVLLAD</sequence>
<dbReference type="Pfam" id="PF01610">
    <property type="entry name" value="DDE_Tnp_ISL3"/>
    <property type="match status" value="1"/>
</dbReference>
<evidence type="ECO:0000313" key="3">
    <source>
        <dbReference type="EMBL" id="SDI64173.1"/>
    </source>
</evidence>
<reference evidence="3 4" key="1">
    <citation type="submission" date="2016-10" db="EMBL/GenBank/DDBJ databases">
        <authorList>
            <person name="de Groot N.N."/>
        </authorList>
    </citation>
    <scope>NUCLEOTIDE SEQUENCE [LARGE SCALE GENOMIC DNA]</scope>
    <source>
        <strain evidence="3 4">CGMCC 4.6533</strain>
    </source>
</reference>
<evidence type="ECO:0000313" key="4">
    <source>
        <dbReference type="Proteomes" id="UP000199202"/>
    </source>
</evidence>
<dbReference type="EMBL" id="FNDJ01000006">
    <property type="protein sequence ID" value="SDI64173.1"/>
    <property type="molecule type" value="Genomic_DNA"/>
</dbReference>
<organism evidence="3 4">
    <name type="scientific">Nonomuraea jiangxiensis</name>
    <dbReference type="NCBI Taxonomy" id="633440"/>
    <lineage>
        <taxon>Bacteria</taxon>
        <taxon>Bacillati</taxon>
        <taxon>Actinomycetota</taxon>
        <taxon>Actinomycetes</taxon>
        <taxon>Streptosporangiales</taxon>
        <taxon>Streptosporangiaceae</taxon>
        <taxon>Nonomuraea</taxon>
    </lineage>
</organism>
<accession>A0A1G8M8J6</accession>
<gene>
    <name evidence="3" type="ORF">SAMN05421869_106335</name>
</gene>
<dbReference type="PANTHER" id="PTHR33498:SF1">
    <property type="entry name" value="TRANSPOSASE FOR INSERTION SEQUENCE ELEMENT IS1557"/>
    <property type="match status" value="1"/>
</dbReference>
<name>A0A1G8M8J6_9ACTN</name>
<proteinExistence type="predicted"/>
<keyword evidence="4" id="KW-1185">Reference proteome</keyword>
<dbReference type="PROSITE" id="PS50531">
    <property type="entry name" value="HTH_IS21"/>
    <property type="match status" value="1"/>
</dbReference>
<dbReference type="InterPro" id="IPR002560">
    <property type="entry name" value="Transposase_DDE"/>
</dbReference>
<dbReference type="PANTHER" id="PTHR33498">
    <property type="entry name" value="TRANSPOSASE FOR INSERTION SEQUENCE ELEMENT IS1557"/>
    <property type="match status" value="1"/>
</dbReference>
<dbReference type="InterPro" id="IPR017894">
    <property type="entry name" value="HTH_IS21_transposase_type"/>
</dbReference>
<feature type="region of interest" description="Disordered" evidence="1">
    <location>
        <begin position="21"/>
        <end position="49"/>
    </location>
</feature>
<dbReference type="RefSeq" id="WP_218135791.1">
    <property type="nucleotide sequence ID" value="NZ_FNDJ01000006.1"/>
</dbReference>
<dbReference type="InterPro" id="IPR047951">
    <property type="entry name" value="Transpos_ISL3"/>
</dbReference>
<evidence type="ECO:0000259" key="2">
    <source>
        <dbReference type="PROSITE" id="PS50531"/>
    </source>
</evidence>
<evidence type="ECO:0000256" key="1">
    <source>
        <dbReference type="SAM" id="MobiDB-lite"/>
    </source>
</evidence>
<feature type="domain" description="HTH IS21-type" evidence="2">
    <location>
        <begin position="61"/>
        <end position="126"/>
    </location>
</feature>
<dbReference type="Proteomes" id="UP000199202">
    <property type="component" value="Unassembled WGS sequence"/>
</dbReference>
<dbReference type="STRING" id="633440.SAMN05421869_106335"/>
<dbReference type="AlphaFoldDB" id="A0A1G8M8J6"/>